<dbReference type="Gene3D" id="3.40.50.1110">
    <property type="entry name" value="SGNH hydrolase"/>
    <property type="match status" value="1"/>
</dbReference>
<gene>
    <name evidence="3" type="ORF">HNQ46_001441</name>
</gene>
<keyword evidence="2" id="KW-0812">Transmembrane</keyword>
<dbReference type="AlphaFoldDB" id="A0A7W9SHD7"/>
<sequence length="509" mass="56965">MQGEEKQKQEVLSMQKSGEAFVHEAKEEGSEEKERKSYGRKGKSPFLLFFVLLPFLLSGIFLYGVYRYGKNVIAERNRHNGETVVAEQDEKSGDQKENKISNSINKLKTKGELKLLFLGNDYLKSENDFFTTVQGALEEKYGGKVEWNIPELPGNATALSGYLKLQEEELSGDVIFLSFSDYDNPYTFPYYYELLLRDCQRKFPQAEILCLIGDRAFAEDRHTKDNAFVVKNLAEYYGMEVMNLAELMAKKQTDPKAFLTEREAYSGFVQRFYPNAFIEAIEKPGMEGQEDVAKSEENAQDSLKTPLNSLLEQEPYCIKISKEEFHEIGDTGLLLPREKMEALGMLEKNGILAQSLSLVPGANQGNCLVDGILTASYSMEGSSYLGIYTKEILPKGQILLLFASKEERENFHELYMLSGVPLERGLENGTALPIPEMPVEETAVAEASAEAVAESPAASQLPSSENAGAAKTEEKSAVKQEEKKTETQKQEESSSEEYIISDQGPGDVR</sequence>
<dbReference type="RefSeq" id="WP_183684070.1">
    <property type="nucleotide sequence ID" value="NZ_JACHHH010000006.1"/>
</dbReference>
<name>A0A7W9SHD7_9FIRM</name>
<organism evidence="3 4">
    <name type="scientific">Oribacterium sinus</name>
    <dbReference type="NCBI Taxonomy" id="237576"/>
    <lineage>
        <taxon>Bacteria</taxon>
        <taxon>Bacillati</taxon>
        <taxon>Bacillota</taxon>
        <taxon>Clostridia</taxon>
        <taxon>Lachnospirales</taxon>
        <taxon>Lachnospiraceae</taxon>
        <taxon>Oribacterium</taxon>
    </lineage>
</organism>
<feature type="compositionally biased region" description="Basic and acidic residues" evidence="1">
    <location>
        <begin position="471"/>
        <end position="492"/>
    </location>
</feature>
<feature type="compositionally biased region" description="Basic and acidic residues" evidence="1">
    <location>
        <begin position="21"/>
        <end position="37"/>
    </location>
</feature>
<keyword evidence="2" id="KW-1133">Transmembrane helix</keyword>
<protein>
    <submittedName>
        <fullName evidence="3">Uncharacterized protein</fullName>
    </submittedName>
</protein>
<proteinExistence type="predicted"/>
<evidence type="ECO:0000256" key="1">
    <source>
        <dbReference type="SAM" id="MobiDB-lite"/>
    </source>
</evidence>
<evidence type="ECO:0000313" key="3">
    <source>
        <dbReference type="EMBL" id="MBB6041461.1"/>
    </source>
</evidence>
<keyword evidence="2" id="KW-0472">Membrane</keyword>
<dbReference type="EMBL" id="JACHHH010000006">
    <property type="protein sequence ID" value="MBB6041461.1"/>
    <property type="molecule type" value="Genomic_DNA"/>
</dbReference>
<feature type="transmembrane region" description="Helical" evidence="2">
    <location>
        <begin position="46"/>
        <end position="66"/>
    </location>
</feature>
<feature type="region of interest" description="Disordered" evidence="1">
    <location>
        <begin position="441"/>
        <end position="509"/>
    </location>
</feature>
<evidence type="ECO:0000313" key="4">
    <source>
        <dbReference type="Proteomes" id="UP000522163"/>
    </source>
</evidence>
<dbReference type="Proteomes" id="UP000522163">
    <property type="component" value="Unassembled WGS sequence"/>
</dbReference>
<feature type="compositionally biased region" description="Low complexity" evidence="1">
    <location>
        <begin position="441"/>
        <end position="459"/>
    </location>
</feature>
<evidence type="ECO:0000256" key="2">
    <source>
        <dbReference type="SAM" id="Phobius"/>
    </source>
</evidence>
<reference evidence="3 4" key="1">
    <citation type="submission" date="2020-08" db="EMBL/GenBank/DDBJ databases">
        <title>Genomic Encyclopedia of Type Strains, Phase IV (KMG-IV): sequencing the most valuable type-strain genomes for metagenomic binning, comparative biology and taxonomic classification.</title>
        <authorList>
            <person name="Goeker M."/>
        </authorList>
    </citation>
    <scope>NUCLEOTIDE SEQUENCE [LARGE SCALE GENOMIC DNA]</scope>
    <source>
        <strain evidence="3 4">DSM 17245</strain>
    </source>
</reference>
<feature type="region of interest" description="Disordered" evidence="1">
    <location>
        <begin position="1"/>
        <end position="37"/>
    </location>
</feature>
<accession>A0A7W9SHD7</accession>
<dbReference type="InterPro" id="IPR036514">
    <property type="entry name" value="SGNH_hydro_sf"/>
</dbReference>
<comment type="caution">
    <text evidence="3">The sequence shown here is derived from an EMBL/GenBank/DDBJ whole genome shotgun (WGS) entry which is preliminary data.</text>
</comment>
<dbReference type="GeneID" id="85014980"/>